<evidence type="ECO:0000256" key="1">
    <source>
        <dbReference type="SAM" id="MobiDB-lite"/>
    </source>
</evidence>
<evidence type="ECO:0000313" key="3">
    <source>
        <dbReference type="Proteomes" id="UP000523007"/>
    </source>
</evidence>
<reference evidence="2 3" key="1">
    <citation type="submission" date="2020-08" db="EMBL/GenBank/DDBJ databases">
        <title>Sequencing the genomes of 1000 actinobacteria strains.</title>
        <authorList>
            <person name="Klenk H.-P."/>
        </authorList>
    </citation>
    <scope>NUCLEOTIDE SEQUENCE [LARGE SCALE GENOMIC DNA]</scope>
    <source>
        <strain evidence="2 3">DSM 102030</strain>
    </source>
</reference>
<proteinExistence type="predicted"/>
<sequence length="274" mass="30205">MLTSSTRALQRGRPSRGIGTRRSVATLACELCLQRGRPRRGVRTGFRVDWLSVWNSLQLGRLLRRRWNYGHLAAVDQSADPSTWTSPAETLLLGLRTAHVLDDAPSMWTSPVGTLLLGGLDEPDDDGCPSTWTLPQERWNIRAAADSGACTNLQRGRPHRERCCRLGSPFLFVCWNLQRGRSRRNIEACSLAGTPTRLKALQRGTPLAGRWNDGDAAGGGPGHGPSRGTPCEGRWNRRTRSGPRAGSAFNVEHPEGALERRVIWGNDVWDGTRA</sequence>
<keyword evidence="3" id="KW-1185">Reference proteome</keyword>
<organism evidence="2 3">
    <name type="scientific">Lipingzhangella halophila</name>
    <dbReference type="NCBI Taxonomy" id="1783352"/>
    <lineage>
        <taxon>Bacteria</taxon>
        <taxon>Bacillati</taxon>
        <taxon>Actinomycetota</taxon>
        <taxon>Actinomycetes</taxon>
        <taxon>Streptosporangiales</taxon>
        <taxon>Nocardiopsidaceae</taxon>
        <taxon>Lipingzhangella</taxon>
    </lineage>
</organism>
<evidence type="ECO:0000313" key="2">
    <source>
        <dbReference type="EMBL" id="MBB4931378.1"/>
    </source>
</evidence>
<protein>
    <submittedName>
        <fullName evidence="2">Uncharacterized protein</fullName>
    </submittedName>
</protein>
<dbReference type="AlphaFoldDB" id="A0A7W7W2E8"/>
<dbReference type="EMBL" id="JACHJT010000001">
    <property type="protein sequence ID" value="MBB4931378.1"/>
    <property type="molecule type" value="Genomic_DNA"/>
</dbReference>
<comment type="caution">
    <text evidence="2">The sequence shown here is derived from an EMBL/GenBank/DDBJ whole genome shotgun (WGS) entry which is preliminary data.</text>
</comment>
<feature type="compositionally biased region" description="Gly residues" evidence="1">
    <location>
        <begin position="216"/>
        <end position="225"/>
    </location>
</feature>
<accession>A0A7W7W2E8</accession>
<gene>
    <name evidence="2" type="ORF">F4561_002198</name>
</gene>
<name>A0A7W7W2E8_9ACTN</name>
<feature type="region of interest" description="Disordered" evidence="1">
    <location>
        <begin position="210"/>
        <end position="252"/>
    </location>
</feature>
<dbReference type="Proteomes" id="UP000523007">
    <property type="component" value="Unassembled WGS sequence"/>
</dbReference>